<dbReference type="OrthoDB" id="1096764at2"/>
<dbReference type="Pfam" id="PF13598">
    <property type="entry name" value="DUF4139"/>
    <property type="match status" value="1"/>
</dbReference>
<keyword evidence="6" id="KW-1185">Reference proteome</keyword>
<feature type="domain" description="DUF4139" evidence="3">
    <location>
        <begin position="217"/>
        <end position="619"/>
    </location>
</feature>
<dbReference type="AlphaFoldDB" id="A0A1M4T3W1"/>
<gene>
    <name evidence="5" type="ORF">SAMN05444274_101250</name>
</gene>
<dbReference type="InterPro" id="IPR025554">
    <property type="entry name" value="DUF4140"/>
</dbReference>
<dbReference type="EMBL" id="FQUM01000001">
    <property type="protein sequence ID" value="SHE39222.1"/>
    <property type="molecule type" value="Genomic_DNA"/>
</dbReference>
<protein>
    <recommendedName>
        <fullName evidence="7">Mucoidy inhibitor MuiA family protein</fullName>
    </recommendedName>
</protein>
<feature type="coiled-coil region" evidence="1">
    <location>
        <begin position="163"/>
        <end position="201"/>
    </location>
</feature>
<keyword evidence="1" id="KW-0175">Coiled coil</keyword>
<feature type="domain" description="DUF4140" evidence="4">
    <location>
        <begin position="33"/>
        <end position="131"/>
    </location>
</feature>
<dbReference type="RefSeq" id="WP_072998189.1">
    <property type="nucleotide sequence ID" value="NZ_FQUM01000001.1"/>
</dbReference>
<evidence type="ECO:0000313" key="6">
    <source>
        <dbReference type="Proteomes" id="UP000184164"/>
    </source>
</evidence>
<proteinExistence type="predicted"/>
<evidence type="ECO:0000256" key="2">
    <source>
        <dbReference type="SAM" id="SignalP"/>
    </source>
</evidence>
<dbReference type="Pfam" id="PF13600">
    <property type="entry name" value="DUF4140"/>
    <property type="match status" value="1"/>
</dbReference>
<dbReference type="NCBIfam" id="TIGR02231">
    <property type="entry name" value="mucoidy inhibitor MuiA family protein"/>
    <property type="match status" value="2"/>
</dbReference>
<reference evidence="5 6" key="1">
    <citation type="submission" date="2016-11" db="EMBL/GenBank/DDBJ databases">
        <authorList>
            <person name="Jaros S."/>
            <person name="Januszkiewicz K."/>
            <person name="Wedrychowicz H."/>
        </authorList>
    </citation>
    <scope>NUCLEOTIDE SEQUENCE [LARGE SCALE GENOMIC DNA]</scope>
    <source>
        <strain evidence="5 6">DSM 26910</strain>
    </source>
</reference>
<feature type="coiled-coil region" evidence="1">
    <location>
        <begin position="93"/>
        <end position="127"/>
    </location>
</feature>
<evidence type="ECO:0008006" key="7">
    <source>
        <dbReference type="Google" id="ProtNLM"/>
    </source>
</evidence>
<organism evidence="5 6">
    <name type="scientific">Mariniphaga anaerophila</name>
    <dbReference type="NCBI Taxonomy" id="1484053"/>
    <lineage>
        <taxon>Bacteria</taxon>
        <taxon>Pseudomonadati</taxon>
        <taxon>Bacteroidota</taxon>
        <taxon>Bacteroidia</taxon>
        <taxon>Marinilabiliales</taxon>
        <taxon>Prolixibacteraceae</taxon>
        <taxon>Mariniphaga</taxon>
    </lineage>
</organism>
<feature type="chain" id="PRO_5013359047" description="Mucoidy inhibitor MuiA family protein" evidence="2">
    <location>
        <begin position="19"/>
        <end position="626"/>
    </location>
</feature>
<evidence type="ECO:0000259" key="4">
    <source>
        <dbReference type="Pfam" id="PF13600"/>
    </source>
</evidence>
<dbReference type="PANTHER" id="PTHR31005:SF8">
    <property type="entry name" value="DUF4139 DOMAIN-CONTAINING PROTEIN"/>
    <property type="match status" value="1"/>
</dbReference>
<dbReference type="InterPro" id="IPR008969">
    <property type="entry name" value="CarboxyPept-like_regulatory"/>
</dbReference>
<dbReference type="SUPFAM" id="SSF49464">
    <property type="entry name" value="Carboxypeptidase regulatory domain-like"/>
    <property type="match status" value="1"/>
</dbReference>
<accession>A0A1M4T3W1</accession>
<evidence type="ECO:0000256" key="1">
    <source>
        <dbReference type="SAM" id="Coils"/>
    </source>
</evidence>
<sequence>MKAITILLLSLIFSNLFAQEIVEKEIKTEVNEVTVFIDKAQVTRQKTVDVNSGITILKFINLSPFIDAKSIQVKASGEVTVLAVNHQQNFIDKLEKSEEVKKIEEKLDDLNDQIKLEETYLSILKDELTFLNDNRVIGGKNNELNISTLKDASEFYSTKLTALKLKEIERNNALEKLRKQKNELQNQLNTLTSKKEFASGEILVKVQSKIKTNPSFELSYIVDNAGWYPTYDIRANTINDPVEIIYKANLRQDTKVDWKNVKLSFSSSNPNSSGVAPELKTYYLDYYSLPPIYNKSINSVSGRVLDQENNPLPGATVMVPETTIGAVTDMNGNYSITLPNNAGYLTFSFIGFKTQTLPITSSVINVKMFEDDAALQETVVVGYGIQNDAEISKPLQSRVAGVSVNKTRSRDVESIAIPFEKTENQTSINFKISTPYSVNSDNKNYSVDMVVYQVPAFFQYYSVPKIEKEAYLIANITDWEKFNLLEGEANIFFEGTFVGKSLLDVRFASDTLQLSLGKDKNVIVNREKEKDFETRQFIGSKKEESKSWKTTIRNNKSQEINMVVLDQAPVSKLEEIEVTIQNVSGGKLNKESGEVRWEFALKPMEKKDFDLKYSVKYPKSRDLTIE</sequence>
<feature type="signal peptide" evidence="2">
    <location>
        <begin position="1"/>
        <end position="18"/>
    </location>
</feature>
<dbReference type="Proteomes" id="UP000184164">
    <property type="component" value="Unassembled WGS sequence"/>
</dbReference>
<keyword evidence="2" id="KW-0732">Signal</keyword>
<evidence type="ECO:0000313" key="5">
    <source>
        <dbReference type="EMBL" id="SHE39222.1"/>
    </source>
</evidence>
<dbReference type="PANTHER" id="PTHR31005">
    <property type="entry name" value="DUF4139 DOMAIN-CONTAINING PROTEIN"/>
    <property type="match status" value="1"/>
</dbReference>
<name>A0A1M4T3W1_9BACT</name>
<dbReference type="Gene3D" id="2.60.40.1120">
    <property type="entry name" value="Carboxypeptidase-like, regulatory domain"/>
    <property type="match status" value="1"/>
</dbReference>
<dbReference type="Pfam" id="PF13715">
    <property type="entry name" value="CarbopepD_reg_2"/>
    <property type="match status" value="1"/>
</dbReference>
<dbReference type="InterPro" id="IPR011935">
    <property type="entry name" value="CHP02231"/>
</dbReference>
<dbReference type="InterPro" id="IPR037291">
    <property type="entry name" value="DUF4139"/>
</dbReference>
<evidence type="ECO:0000259" key="3">
    <source>
        <dbReference type="Pfam" id="PF13598"/>
    </source>
</evidence>